<proteinExistence type="predicted"/>
<protein>
    <submittedName>
        <fullName evidence="1">Uncharacterized protein</fullName>
    </submittedName>
</protein>
<gene>
    <name evidence="1" type="ORF">GCM10011379_28860</name>
</gene>
<evidence type="ECO:0000313" key="1">
    <source>
        <dbReference type="EMBL" id="GGH70508.1"/>
    </source>
</evidence>
<keyword evidence="2" id="KW-1185">Reference proteome</keyword>
<accession>A0A917MWH3</accession>
<dbReference type="AlphaFoldDB" id="A0A917MWH3"/>
<comment type="caution">
    <text evidence="1">The sequence shown here is derived from an EMBL/GenBank/DDBJ whole genome shotgun (WGS) entry which is preliminary data.</text>
</comment>
<evidence type="ECO:0000313" key="2">
    <source>
        <dbReference type="Proteomes" id="UP000627292"/>
    </source>
</evidence>
<dbReference type="Proteomes" id="UP000627292">
    <property type="component" value="Unassembled WGS sequence"/>
</dbReference>
<reference evidence="1" key="1">
    <citation type="journal article" date="2014" name="Int. J. Syst. Evol. Microbiol.">
        <title>Complete genome sequence of Corynebacterium casei LMG S-19264T (=DSM 44701T), isolated from a smear-ripened cheese.</title>
        <authorList>
            <consortium name="US DOE Joint Genome Institute (JGI-PGF)"/>
            <person name="Walter F."/>
            <person name="Albersmeier A."/>
            <person name="Kalinowski J."/>
            <person name="Ruckert C."/>
        </authorList>
    </citation>
    <scope>NUCLEOTIDE SEQUENCE</scope>
    <source>
        <strain evidence="1">CGMCC 1.15290</strain>
    </source>
</reference>
<name>A0A917MWH3_9BACT</name>
<organism evidence="1 2">
    <name type="scientific">Filimonas zeae</name>
    <dbReference type="NCBI Taxonomy" id="1737353"/>
    <lineage>
        <taxon>Bacteria</taxon>
        <taxon>Pseudomonadati</taxon>
        <taxon>Bacteroidota</taxon>
        <taxon>Chitinophagia</taxon>
        <taxon>Chitinophagales</taxon>
        <taxon>Chitinophagaceae</taxon>
        <taxon>Filimonas</taxon>
    </lineage>
</organism>
<reference evidence="1" key="2">
    <citation type="submission" date="2020-09" db="EMBL/GenBank/DDBJ databases">
        <authorList>
            <person name="Sun Q."/>
            <person name="Zhou Y."/>
        </authorList>
    </citation>
    <scope>NUCLEOTIDE SEQUENCE</scope>
    <source>
        <strain evidence="1">CGMCC 1.15290</strain>
    </source>
</reference>
<dbReference type="EMBL" id="BMIB01000003">
    <property type="protein sequence ID" value="GGH70508.1"/>
    <property type="molecule type" value="Genomic_DNA"/>
</dbReference>
<sequence>MKVAFIAETHTEARFENVLYKYMDVISELNCNSYKALLTYKLPESKHRPTLYTYISNTSNKARSPWALANFSSQQIDICQHAITLK</sequence>